<name>A0A7K7Z3G1_THRLU</name>
<dbReference type="GO" id="GO:0005886">
    <property type="term" value="C:plasma membrane"/>
    <property type="evidence" value="ECO:0007669"/>
    <property type="project" value="UniProtKB-SubCell"/>
</dbReference>
<keyword evidence="11" id="KW-0732">Signal</keyword>
<dbReference type="GO" id="GO:0048484">
    <property type="term" value="P:enteric nervous system development"/>
    <property type="evidence" value="ECO:0007669"/>
    <property type="project" value="InterPro"/>
</dbReference>
<evidence type="ECO:0000256" key="2">
    <source>
        <dbReference type="ARBA" id="ARBA00022475"/>
    </source>
</evidence>
<evidence type="ECO:0000256" key="6">
    <source>
        <dbReference type="ARBA" id="ARBA00023136"/>
    </source>
</evidence>
<comment type="caution">
    <text evidence="13">The sequence shown here is derived from an EMBL/GenBank/DDBJ whole genome shotgun (WGS) entry which is preliminary data.</text>
</comment>
<dbReference type="GO" id="GO:0004962">
    <property type="term" value="F:endothelin receptor activity"/>
    <property type="evidence" value="ECO:0007669"/>
    <property type="project" value="InterPro"/>
</dbReference>
<evidence type="ECO:0000256" key="5">
    <source>
        <dbReference type="ARBA" id="ARBA00023040"/>
    </source>
</evidence>
<proteinExistence type="inferred from homology"/>
<dbReference type="GO" id="GO:0048066">
    <property type="term" value="P:developmental pigmentation"/>
    <property type="evidence" value="ECO:0007669"/>
    <property type="project" value="TreeGrafter"/>
</dbReference>
<evidence type="ECO:0000256" key="4">
    <source>
        <dbReference type="ARBA" id="ARBA00022989"/>
    </source>
</evidence>
<keyword evidence="8 9" id="KW-0807">Transducer</keyword>
<evidence type="ECO:0000259" key="12">
    <source>
        <dbReference type="PROSITE" id="PS50262"/>
    </source>
</evidence>
<keyword evidence="7 9" id="KW-0675">Receptor</keyword>
<keyword evidence="6 10" id="KW-0472">Membrane</keyword>
<dbReference type="EMBL" id="VZTB01018017">
    <property type="protein sequence ID" value="NXA84584.1"/>
    <property type="molecule type" value="Genomic_DNA"/>
</dbReference>
<feature type="non-terminal residue" evidence="13">
    <location>
        <position position="271"/>
    </location>
</feature>
<feature type="transmembrane region" description="Helical" evidence="10">
    <location>
        <begin position="100"/>
        <end position="124"/>
    </location>
</feature>
<dbReference type="InterPro" id="IPR000276">
    <property type="entry name" value="GPCR_Rhodpsn"/>
</dbReference>
<dbReference type="InterPro" id="IPR051193">
    <property type="entry name" value="GPCR_endothelin_rcpt"/>
</dbReference>
<feature type="chain" id="PRO_5029913544" evidence="11">
    <location>
        <begin position="35"/>
        <end position="271"/>
    </location>
</feature>
<protein>
    <submittedName>
        <fullName evidence="13">EDNRB protein</fullName>
    </submittedName>
</protein>
<dbReference type="Pfam" id="PF00001">
    <property type="entry name" value="7tm_1"/>
    <property type="match status" value="1"/>
</dbReference>
<dbReference type="PROSITE" id="PS50262">
    <property type="entry name" value="G_PROTEIN_RECEP_F1_2"/>
    <property type="match status" value="1"/>
</dbReference>
<comment type="subcellular location">
    <subcellularLocation>
        <location evidence="1">Cell membrane</location>
        <topology evidence="1">Multi-pass membrane protein</topology>
    </subcellularLocation>
</comment>
<dbReference type="GO" id="GO:0008217">
    <property type="term" value="P:regulation of blood pressure"/>
    <property type="evidence" value="ECO:0007669"/>
    <property type="project" value="InterPro"/>
</dbReference>
<feature type="transmembrane region" description="Helical" evidence="10">
    <location>
        <begin position="177"/>
        <end position="196"/>
    </location>
</feature>
<keyword evidence="2" id="KW-1003">Cell membrane</keyword>
<evidence type="ECO:0000256" key="11">
    <source>
        <dbReference type="SAM" id="SignalP"/>
    </source>
</evidence>
<evidence type="ECO:0000256" key="9">
    <source>
        <dbReference type="RuleBase" id="RU000688"/>
    </source>
</evidence>
<sequence length="271" mass="29550">ALSFATCSSAGPIPAPRALALFLFLSCLFSVTHSQTPGAFQESTVPLGVLSQEQAYSLVQPGLLQGMSNLSEAIPGSGPSEPPLLPVCARPADIRHVFKYINTIVSCTIFVVGIIGNSTLLRIIYKNKCMRNGPNVLIASLALGDLLYILIALPINVYKLLAKDWPFGVQVCKLVPFIQKASVGITVLSLCALSIDRYRAVASWSRIQGIGIPMWKAVEVLLIWAVAIVLAVPEAIAFDMVELSYWEQHLWVCMLASEQKSRFMRVRVHPS</sequence>
<evidence type="ECO:0000313" key="13">
    <source>
        <dbReference type="EMBL" id="NXA84584.1"/>
    </source>
</evidence>
<dbReference type="PROSITE" id="PS00237">
    <property type="entry name" value="G_PROTEIN_RECEP_F1_1"/>
    <property type="match status" value="1"/>
</dbReference>
<keyword evidence="4 10" id="KW-1133">Transmembrane helix</keyword>
<dbReference type="SUPFAM" id="SSF81321">
    <property type="entry name" value="Family A G protein-coupled receptor-like"/>
    <property type="match status" value="1"/>
</dbReference>
<feature type="domain" description="G-protein coupled receptors family 1 profile" evidence="12">
    <location>
        <begin position="116"/>
        <end position="271"/>
    </location>
</feature>
<keyword evidence="3 9" id="KW-0812">Transmembrane</keyword>
<gene>
    <name evidence="13" type="primary">Ednrb_1</name>
    <name evidence="13" type="ORF">THRLUD_R06994</name>
</gene>
<accession>A0A7K7Z3G1</accession>
<feature type="signal peptide" evidence="11">
    <location>
        <begin position="1"/>
        <end position="34"/>
    </location>
</feature>
<feature type="transmembrane region" description="Helical" evidence="10">
    <location>
        <begin position="217"/>
        <end position="238"/>
    </location>
</feature>
<evidence type="ECO:0000256" key="3">
    <source>
        <dbReference type="ARBA" id="ARBA00022692"/>
    </source>
</evidence>
<feature type="transmembrane region" description="Helical" evidence="10">
    <location>
        <begin position="136"/>
        <end position="157"/>
    </location>
</feature>
<dbReference type="Gene3D" id="1.20.1070.10">
    <property type="entry name" value="Rhodopsin 7-helix transmembrane proteins"/>
    <property type="match status" value="1"/>
</dbReference>
<dbReference type="PANTHER" id="PTHR46099:SF4">
    <property type="entry name" value="ENDOTHELIN RECEPTOR TYPE B"/>
    <property type="match status" value="1"/>
</dbReference>
<keyword evidence="5 9" id="KW-0297">G-protein coupled receptor</keyword>
<dbReference type="InterPro" id="IPR000499">
    <property type="entry name" value="Endthln_rcpt"/>
</dbReference>
<evidence type="ECO:0000256" key="1">
    <source>
        <dbReference type="ARBA" id="ARBA00004651"/>
    </source>
</evidence>
<dbReference type="PRINTS" id="PR00366">
    <property type="entry name" value="ENDOTHELINR"/>
</dbReference>
<comment type="similarity">
    <text evidence="9">Belongs to the G-protein coupled receptor 1 family.</text>
</comment>
<dbReference type="AlphaFoldDB" id="A0A7K7Z3G1"/>
<organism evidence="13 14">
    <name type="scientific">Thryothorus ludovicianus</name>
    <name type="common">Carolina wren</name>
    <name type="synonym">Sylvia ludoviciana</name>
    <dbReference type="NCBI Taxonomy" id="74200"/>
    <lineage>
        <taxon>Eukaryota</taxon>
        <taxon>Metazoa</taxon>
        <taxon>Chordata</taxon>
        <taxon>Craniata</taxon>
        <taxon>Vertebrata</taxon>
        <taxon>Euteleostomi</taxon>
        <taxon>Archelosauria</taxon>
        <taxon>Archosauria</taxon>
        <taxon>Dinosauria</taxon>
        <taxon>Saurischia</taxon>
        <taxon>Theropoda</taxon>
        <taxon>Coelurosauria</taxon>
        <taxon>Aves</taxon>
        <taxon>Neognathae</taxon>
        <taxon>Neoaves</taxon>
        <taxon>Telluraves</taxon>
        <taxon>Australaves</taxon>
        <taxon>Passeriformes</taxon>
        <taxon>Certhiidae</taxon>
        <taxon>Troglodytinae</taxon>
        <taxon>Thryothorus</taxon>
    </lineage>
</organism>
<feature type="non-terminal residue" evidence="13">
    <location>
        <position position="1"/>
    </location>
</feature>
<evidence type="ECO:0000256" key="7">
    <source>
        <dbReference type="ARBA" id="ARBA00023170"/>
    </source>
</evidence>
<dbReference type="Proteomes" id="UP000558509">
    <property type="component" value="Unassembled WGS sequence"/>
</dbReference>
<evidence type="ECO:0000313" key="14">
    <source>
        <dbReference type="Proteomes" id="UP000558509"/>
    </source>
</evidence>
<evidence type="ECO:0000256" key="8">
    <source>
        <dbReference type="ARBA" id="ARBA00023224"/>
    </source>
</evidence>
<dbReference type="PANTHER" id="PTHR46099">
    <property type="entry name" value="G_PROTEIN_RECEP_F1_2 DOMAIN-CONTAINING PROTEIN"/>
    <property type="match status" value="1"/>
</dbReference>
<dbReference type="GO" id="GO:0042310">
    <property type="term" value="P:vasoconstriction"/>
    <property type="evidence" value="ECO:0007669"/>
    <property type="project" value="InterPro"/>
</dbReference>
<dbReference type="InterPro" id="IPR017452">
    <property type="entry name" value="GPCR_Rhodpsn_7TM"/>
</dbReference>
<evidence type="ECO:0000256" key="10">
    <source>
        <dbReference type="SAM" id="Phobius"/>
    </source>
</evidence>
<dbReference type="PRINTS" id="PR00237">
    <property type="entry name" value="GPCRRHODOPSN"/>
</dbReference>
<keyword evidence="14" id="KW-1185">Reference proteome</keyword>
<reference evidence="13 14" key="1">
    <citation type="submission" date="2019-09" db="EMBL/GenBank/DDBJ databases">
        <title>Bird 10,000 Genomes (B10K) Project - Family phase.</title>
        <authorList>
            <person name="Zhang G."/>
        </authorList>
    </citation>
    <scope>NUCLEOTIDE SEQUENCE [LARGE SCALE GENOMIC DNA]</scope>
    <source>
        <strain evidence="13">B10K-DU-001-68</strain>
        <tissue evidence="13">Muscle</tissue>
    </source>
</reference>